<dbReference type="Gene3D" id="1.10.260.40">
    <property type="entry name" value="lambda repressor-like DNA-binding domains"/>
    <property type="match status" value="1"/>
</dbReference>
<organism evidence="1 2">
    <name type="scientific">Escherichia albertii (strain TW07627)</name>
    <dbReference type="NCBI Taxonomy" id="502347"/>
    <lineage>
        <taxon>Bacteria</taxon>
        <taxon>Pseudomonadati</taxon>
        <taxon>Pseudomonadota</taxon>
        <taxon>Gammaproteobacteria</taxon>
        <taxon>Enterobacterales</taxon>
        <taxon>Enterobacteriaceae</taxon>
        <taxon>Escherichia</taxon>
    </lineage>
</organism>
<comment type="caution">
    <text evidence="1">The sequence shown here is derived from an EMBL/GenBank/DDBJ whole genome shotgun (WGS) entry which is preliminary data.</text>
</comment>
<evidence type="ECO:0000313" key="2">
    <source>
        <dbReference type="Proteomes" id="UP000003042"/>
    </source>
</evidence>
<dbReference type="EMBL" id="ABKX01000008">
    <property type="protein sequence ID" value="EDS91012.1"/>
    <property type="molecule type" value="Genomic_DNA"/>
</dbReference>
<dbReference type="SUPFAM" id="SSF47413">
    <property type="entry name" value="lambda repressor-like DNA-binding domains"/>
    <property type="match status" value="1"/>
</dbReference>
<sequence>MGIPMQNLDEPIKGVGIPEVAKACGVSERAVYKWLKNGFLPKTEFFGKTKYASKIEEISGGKYQASEMLEISKKNLLAA</sequence>
<proteinExistence type="predicted"/>
<dbReference type="Pfam" id="PF13384">
    <property type="entry name" value="HTH_23"/>
    <property type="match status" value="1"/>
</dbReference>
<protein>
    <submittedName>
        <fullName evidence="1">Conserved domain protein</fullName>
    </submittedName>
</protein>
<dbReference type="AlphaFoldDB" id="A0ABC9NL84"/>
<dbReference type="InterPro" id="IPR010982">
    <property type="entry name" value="Lambda_DNA-bd_dom_sf"/>
</dbReference>
<reference evidence="1 2" key="1">
    <citation type="submission" date="2008-02" db="EMBL/GenBank/DDBJ databases">
        <title>Annotation of Escherichia albertii TW07627.</title>
        <authorList>
            <person name="Sutton G."/>
            <person name="Whittam T.S."/>
            <person name="Sebastian Y."/>
        </authorList>
    </citation>
    <scope>NUCLEOTIDE SEQUENCE [LARGE SCALE GENOMIC DNA]</scope>
    <source>
        <strain evidence="1 2">TW07627</strain>
    </source>
</reference>
<name>A0ABC9NL84_ESCAT</name>
<accession>A0ABC9NL84</accession>
<dbReference type="Proteomes" id="UP000003042">
    <property type="component" value="Unassembled WGS sequence"/>
</dbReference>
<gene>
    <name evidence="1" type="ORF">ESCAB7627_3687</name>
</gene>
<evidence type="ECO:0000313" key="1">
    <source>
        <dbReference type="EMBL" id="EDS91012.1"/>
    </source>
</evidence>